<reference evidence="1" key="1">
    <citation type="submission" date="2022-07" db="EMBL/GenBank/DDBJ databases">
        <title>Genome Sequence of Phlebia brevispora.</title>
        <authorList>
            <person name="Buettner E."/>
        </authorList>
    </citation>
    <scope>NUCLEOTIDE SEQUENCE</scope>
    <source>
        <strain evidence="1">MPL23</strain>
    </source>
</reference>
<evidence type="ECO:0000313" key="2">
    <source>
        <dbReference type="Proteomes" id="UP001148662"/>
    </source>
</evidence>
<protein>
    <submittedName>
        <fullName evidence="1">Uncharacterized protein</fullName>
    </submittedName>
</protein>
<accession>A0ACC1S484</accession>
<name>A0ACC1S484_9APHY</name>
<evidence type="ECO:0000313" key="1">
    <source>
        <dbReference type="EMBL" id="KAJ3531700.1"/>
    </source>
</evidence>
<proteinExistence type="predicted"/>
<sequence>MDNQTLPLLNTSTVEFFSYRRTYDYPCNNTGGSPQISSDVPLTPISDPLARLTREYSAFRLRLATAERQARPQSIYSQRSNQADGIFAPPSSARTPPALGLNLGVPAETRSVRTSSIYASSSLSVSNTTQPPTRIDTSVPKPNPQAKAGTRPSQHNQRSPSRRKSGHQFNQNQGRRKQPPSSPQQQRKPPQASDPNKHSHMKPAERCKQLEKTLREVQDLLQHDRKIMRDREALRARERSLERQREQEREQERQKEL</sequence>
<dbReference type="Proteomes" id="UP001148662">
    <property type="component" value="Unassembled WGS sequence"/>
</dbReference>
<dbReference type="EMBL" id="JANHOG010001782">
    <property type="protein sequence ID" value="KAJ3531700.1"/>
    <property type="molecule type" value="Genomic_DNA"/>
</dbReference>
<organism evidence="1 2">
    <name type="scientific">Phlebia brevispora</name>
    <dbReference type="NCBI Taxonomy" id="194682"/>
    <lineage>
        <taxon>Eukaryota</taxon>
        <taxon>Fungi</taxon>
        <taxon>Dikarya</taxon>
        <taxon>Basidiomycota</taxon>
        <taxon>Agaricomycotina</taxon>
        <taxon>Agaricomycetes</taxon>
        <taxon>Polyporales</taxon>
        <taxon>Meruliaceae</taxon>
        <taxon>Phlebia</taxon>
    </lineage>
</organism>
<comment type="caution">
    <text evidence="1">The sequence shown here is derived from an EMBL/GenBank/DDBJ whole genome shotgun (WGS) entry which is preliminary data.</text>
</comment>
<keyword evidence="2" id="KW-1185">Reference proteome</keyword>
<gene>
    <name evidence="1" type="ORF">NM688_g7537</name>
</gene>